<dbReference type="FunFam" id="3.40.640.10:FF:000054">
    <property type="entry name" value="Serine--glyoxylate aminotransferase"/>
    <property type="match status" value="1"/>
</dbReference>
<evidence type="ECO:0000256" key="6">
    <source>
        <dbReference type="RuleBase" id="RU004075"/>
    </source>
</evidence>
<comment type="similarity">
    <text evidence="2 6">Belongs to the class-V pyridoxal-phosphate-dependent aminotransferase family.</text>
</comment>
<dbReference type="InterPro" id="IPR020578">
    <property type="entry name" value="Aminotrans_V_PyrdxlP_BS"/>
</dbReference>
<dbReference type="PANTHER" id="PTHR21152">
    <property type="entry name" value="AMINOTRANSFERASE CLASS V"/>
    <property type="match status" value="1"/>
</dbReference>
<organism evidence="8 9">
    <name type="scientific">Celeribacter marinus</name>
    <dbReference type="NCBI Taxonomy" id="1397108"/>
    <lineage>
        <taxon>Bacteria</taxon>
        <taxon>Pseudomonadati</taxon>
        <taxon>Pseudomonadota</taxon>
        <taxon>Alphaproteobacteria</taxon>
        <taxon>Rhodobacterales</taxon>
        <taxon>Roseobacteraceae</taxon>
        <taxon>Celeribacter</taxon>
    </lineage>
</organism>
<dbReference type="InterPro" id="IPR015422">
    <property type="entry name" value="PyrdxlP-dep_Trfase_small"/>
</dbReference>
<reference evidence="8 9" key="1">
    <citation type="submission" date="2015-05" db="EMBL/GenBank/DDBJ databases">
        <authorList>
            <person name="Wang D.B."/>
            <person name="Wang M."/>
        </authorList>
    </citation>
    <scope>NUCLEOTIDE SEQUENCE [LARGE SCALE GENOMIC DNA]</scope>
    <source>
        <strain evidence="8 9">IMCC 12053</strain>
    </source>
</reference>
<dbReference type="InterPro" id="IPR015421">
    <property type="entry name" value="PyrdxlP-dep_Trfase_major"/>
</dbReference>
<evidence type="ECO:0000256" key="3">
    <source>
        <dbReference type="ARBA" id="ARBA00022898"/>
    </source>
</evidence>
<evidence type="ECO:0000256" key="1">
    <source>
        <dbReference type="ARBA" id="ARBA00001933"/>
    </source>
</evidence>
<dbReference type="AlphaFoldDB" id="A0A0N9ZIL4"/>
<accession>A0A0N9ZIL4</accession>
<dbReference type="Pfam" id="PF00266">
    <property type="entry name" value="Aminotran_5"/>
    <property type="match status" value="1"/>
</dbReference>
<feature type="binding site" evidence="4">
    <location>
        <position position="353"/>
    </location>
    <ligand>
        <name>substrate</name>
    </ligand>
</feature>
<dbReference type="EC" id="2.6.1.45" evidence="8"/>
<keyword evidence="9" id="KW-1185">Reference proteome</keyword>
<dbReference type="OrthoDB" id="389074at2"/>
<proteinExistence type="inferred from homology"/>
<dbReference type="PIRSF" id="PIRSF000524">
    <property type="entry name" value="SPT"/>
    <property type="match status" value="1"/>
</dbReference>
<dbReference type="Proteomes" id="UP000064920">
    <property type="component" value="Chromosome"/>
</dbReference>
<evidence type="ECO:0000256" key="2">
    <source>
        <dbReference type="ARBA" id="ARBA00009236"/>
    </source>
</evidence>
<sequence>MSLANGRHYLAIPGPSVIPDPVLQAMHRPAPNIYTGELVDITHGLVPDLKTIAGTSGHMAMYISNGHGLWEASLTNMVSRGDKVLVCLTGNFGVGWADVATRLGLEVETLDFGKHAPVDPAQLEAALRADTTHTIKAVMTVHVDTATSVRNDIAAMRKAIDAAGHPAVFAVDCIASLGCDRFEMDAWGVDVMIAASQKGLMTPPGMGFVWFSDKAFSEGKAANLRTPYWDWTTRAEPFHLYEYFDGTPPTHHIYGLRQAVDMILDEGLENVWARHATLAGAYWAAIDQWGSDGALRFNITDPAHRSHAVTTLNLGNGDGTRLRDWLTENLGITLGISLGFGAIGSDESHGYFRIGHMGHINAHMVLGIVGAIETSFTALDIPHGIGGSVAASSFLSQIGTQARVAPSENTGGCCG</sequence>
<name>A0A0N9ZIL4_9RHOB</name>
<dbReference type="Gene3D" id="3.90.1150.10">
    <property type="entry name" value="Aspartate Aminotransferase, domain 1"/>
    <property type="match status" value="1"/>
</dbReference>
<dbReference type="PANTHER" id="PTHR21152:SF40">
    <property type="entry name" value="ALANINE--GLYOXYLATE AMINOTRANSFERASE"/>
    <property type="match status" value="1"/>
</dbReference>
<dbReference type="GO" id="GO:0004760">
    <property type="term" value="F:L-serine-pyruvate transaminase activity"/>
    <property type="evidence" value="ECO:0007669"/>
    <property type="project" value="TreeGrafter"/>
</dbReference>
<dbReference type="Gene3D" id="3.40.640.10">
    <property type="entry name" value="Type I PLP-dependent aspartate aminotransferase-like (Major domain)"/>
    <property type="match status" value="1"/>
</dbReference>
<dbReference type="EMBL" id="CP012023">
    <property type="protein sequence ID" value="ALI56508.1"/>
    <property type="molecule type" value="Genomic_DNA"/>
</dbReference>
<dbReference type="FunFam" id="3.90.1150.10:FF:000204">
    <property type="entry name" value="Hypothetical aminotransferase"/>
    <property type="match status" value="1"/>
</dbReference>
<evidence type="ECO:0000313" key="9">
    <source>
        <dbReference type="Proteomes" id="UP000064920"/>
    </source>
</evidence>
<evidence type="ECO:0000256" key="4">
    <source>
        <dbReference type="PIRSR" id="PIRSR000524-1"/>
    </source>
</evidence>
<feature type="modified residue" description="N6-(pyridoxal phosphate)lysine" evidence="5">
    <location>
        <position position="198"/>
    </location>
</feature>
<dbReference type="SUPFAM" id="SSF53383">
    <property type="entry name" value="PLP-dependent transferases"/>
    <property type="match status" value="1"/>
</dbReference>
<gene>
    <name evidence="8" type="ORF">IMCC12053_2561</name>
</gene>
<evidence type="ECO:0000256" key="7">
    <source>
        <dbReference type="RuleBase" id="RU004504"/>
    </source>
</evidence>
<dbReference type="InterPro" id="IPR024169">
    <property type="entry name" value="SP_NH2Trfase/AEP_transaminase"/>
</dbReference>
<dbReference type="STRING" id="1397108.IMCC12053_2561"/>
<comment type="cofactor">
    <cofactor evidence="1 5 7">
        <name>pyridoxal 5'-phosphate</name>
        <dbReference type="ChEBI" id="CHEBI:597326"/>
    </cofactor>
</comment>
<keyword evidence="8" id="KW-0808">Transferase</keyword>
<protein>
    <submittedName>
        <fullName evidence="8">Serine--glyoxylate aminotransferase</fullName>
        <ecNumber evidence="8">2.6.1.45</ecNumber>
    </submittedName>
</protein>
<dbReference type="GO" id="GO:0019265">
    <property type="term" value="P:glycine biosynthetic process, by transamination of glyoxylate"/>
    <property type="evidence" value="ECO:0007669"/>
    <property type="project" value="TreeGrafter"/>
</dbReference>
<dbReference type="GO" id="GO:0050281">
    <property type="term" value="F:L-serine-glyoxylate transaminase activity"/>
    <property type="evidence" value="ECO:0007669"/>
    <property type="project" value="UniProtKB-EC"/>
</dbReference>
<dbReference type="InterPro" id="IPR000192">
    <property type="entry name" value="Aminotrans_V_dom"/>
</dbReference>
<evidence type="ECO:0000256" key="5">
    <source>
        <dbReference type="PIRSR" id="PIRSR000524-50"/>
    </source>
</evidence>
<dbReference type="PROSITE" id="PS00595">
    <property type="entry name" value="AA_TRANSFER_CLASS_5"/>
    <property type="match status" value="1"/>
</dbReference>
<evidence type="ECO:0000313" key="8">
    <source>
        <dbReference type="EMBL" id="ALI56508.1"/>
    </source>
</evidence>
<keyword evidence="3 5" id="KW-0663">Pyridoxal phosphate</keyword>
<dbReference type="GO" id="GO:0008453">
    <property type="term" value="F:alanine-glyoxylate transaminase activity"/>
    <property type="evidence" value="ECO:0007669"/>
    <property type="project" value="TreeGrafter"/>
</dbReference>
<keyword evidence="8" id="KW-0032">Aminotransferase</keyword>
<dbReference type="PATRIC" id="fig|1397108.4.peg.2617"/>
<dbReference type="RefSeq" id="WP_062219538.1">
    <property type="nucleotide sequence ID" value="NZ_CP012023.1"/>
</dbReference>
<dbReference type="InterPro" id="IPR015424">
    <property type="entry name" value="PyrdxlP-dep_Trfase"/>
</dbReference>
<dbReference type="KEGG" id="cmar:IMCC12053_2561"/>